<sequence length="116" mass="13684">MVFLAWLGVKFLPGGHGMAICVVNCFVHSVMYFYYFLTAMKPELKSNPWWKKYITQMQLFQFLMMTLHFGQLAIQPNCGYPAFTAAAFVPQNFFMLMLFSDFYYRAYIKRKPDKQA</sequence>
<dbReference type="AlphaFoldDB" id="A0A6M2DXV9"/>
<feature type="transmembrane region" description="Helical" evidence="10">
    <location>
        <begin position="57"/>
        <end position="74"/>
    </location>
</feature>
<name>A0A6M2DXV9_XENCH</name>
<dbReference type="GO" id="GO:0030148">
    <property type="term" value="P:sphingolipid biosynthetic process"/>
    <property type="evidence" value="ECO:0007669"/>
    <property type="project" value="TreeGrafter"/>
</dbReference>
<dbReference type="GO" id="GO:0034626">
    <property type="term" value="P:fatty acid elongation, polyunsaturated fatty acid"/>
    <property type="evidence" value="ECO:0007669"/>
    <property type="project" value="TreeGrafter"/>
</dbReference>
<evidence type="ECO:0000256" key="2">
    <source>
        <dbReference type="ARBA" id="ARBA00022516"/>
    </source>
</evidence>
<dbReference type="GO" id="GO:0019367">
    <property type="term" value="P:fatty acid elongation, saturated fatty acid"/>
    <property type="evidence" value="ECO:0007669"/>
    <property type="project" value="TreeGrafter"/>
</dbReference>
<evidence type="ECO:0000256" key="5">
    <source>
        <dbReference type="ARBA" id="ARBA00022832"/>
    </source>
</evidence>
<evidence type="ECO:0000256" key="4">
    <source>
        <dbReference type="ARBA" id="ARBA00022692"/>
    </source>
</evidence>
<keyword evidence="9 10" id="KW-0275">Fatty acid biosynthesis</keyword>
<dbReference type="GO" id="GO:0034625">
    <property type="term" value="P:fatty acid elongation, monounsaturated fatty acid"/>
    <property type="evidence" value="ECO:0007669"/>
    <property type="project" value="TreeGrafter"/>
</dbReference>
<dbReference type="GO" id="GO:0009922">
    <property type="term" value="F:fatty acid elongase activity"/>
    <property type="evidence" value="ECO:0007669"/>
    <property type="project" value="UniProtKB-EC"/>
</dbReference>
<dbReference type="Pfam" id="PF01151">
    <property type="entry name" value="ELO"/>
    <property type="match status" value="1"/>
</dbReference>
<comment type="caution">
    <text evidence="10">Lacks conserved residue(s) required for the propagation of feature annotation.</text>
</comment>
<evidence type="ECO:0000313" key="11">
    <source>
        <dbReference type="EMBL" id="NOV51062.1"/>
    </source>
</evidence>
<dbReference type="GO" id="GO:0005789">
    <property type="term" value="C:endoplasmic reticulum membrane"/>
    <property type="evidence" value="ECO:0007669"/>
    <property type="project" value="TreeGrafter"/>
</dbReference>
<reference evidence="11" key="1">
    <citation type="submission" date="2020-03" db="EMBL/GenBank/DDBJ databases">
        <title>Transcriptomic Profiling of the Digestive Tract of the Rat Flea, Xenopsylla cheopis, Following Blood Feeding and Infection with Yersinia pestis.</title>
        <authorList>
            <person name="Bland D.M."/>
            <person name="Martens C.A."/>
            <person name="Virtaneva K."/>
            <person name="Kanakabandi K."/>
            <person name="Long D."/>
            <person name="Rosenke R."/>
            <person name="Saturday G.A."/>
            <person name="Hoyt F.H."/>
            <person name="Bruno D.P."/>
            <person name="Ribeiro J.M.C."/>
            <person name="Hinnebusch J."/>
        </authorList>
    </citation>
    <scope>NUCLEOTIDE SEQUENCE</scope>
</reference>
<evidence type="ECO:0000256" key="1">
    <source>
        <dbReference type="ARBA" id="ARBA00004141"/>
    </source>
</evidence>
<evidence type="ECO:0000256" key="7">
    <source>
        <dbReference type="ARBA" id="ARBA00023098"/>
    </source>
</evidence>
<keyword evidence="2 10" id="KW-0444">Lipid biosynthesis</keyword>
<keyword evidence="3 10" id="KW-0808">Transferase</keyword>
<keyword evidence="8 10" id="KW-0472">Membrane</keyword>
<dbReference type="PANTHER" id="PTHR11157">
    <property type="entry name" value="FATTY ACID ACYL TRANSFERASE-RELATED"/>
    <property type="match status" value="1"/>
</dbReference>
<feature type="transmembrane region" description="Helical" evidence="10">
    <location>
        <begin position="16"/>
        <end position="37"/>
    </location>
</feature>
<protein>
    <recommendedName>
        <fullName evidence="10">Elongation of very long chain fatty acids protein</fullName>
        <ecNumber evidence="10">2.3.1.199</ecNumber>
    </recommendedName>
    <alternativeName>
        <fullName evidence="10">Very-long-chain 3-oxoacyl-CoA synthase</fullName>
    </alternativeName>
</protein>
<evidence type="ECO:0000256" key="9">
    <source>
        <dbReference type="ARBA" id="ARBA00023160"/>
    </source>
</evidence>
<evidence type="ECO:0000256" key="6">
    <source>
        <dbReference type="ARBA" id="ARBA00022989"/>
    </source>
</evidence>
<dbReference type="EMBL" id="GIIL01007336">
    <property type="protein sequence ID" value="NOV51062.1"/>
    <property type="molecule type" value="Transcribed_RNA"/>
</dbReference>
<dbReference type="InterPro" id="IPR002076">
    <property type="entry name" value="ELO_fam"/>
</dbReference>
<comment type="similarity">
    <text evidence="10">Belongs to the ELO family.</text>
</comment>
<evidence type="ECO:0000256" key="3">
    <source>
        <dbReference type="ARBA" id="ARBA00022679"/>
    </source>
</evidence>
<evidence type="ECO:0000256" key="8">
    <source>
        <dbReference type="ARBA" id="ARBA00023136"/>
    </source>
</evidence>
<proteinExistence type="inferred from homology"/>
<comment type="subcellular location">
    <subcellularLocation>
        <location evidence="1">Membrane</location>
        <topology evidence="1">Multi-pass membrane protein</topology>
    </subcellularLocation>
</comment>
<keyword evidence="4 10" id="KW-0812">Transmembrane</keyword>
<dbReference type="PANTHER" id="PTHR11157:SF69">
    <property type="entry name" value="ELONGATION OF VERY LONG CHAIN FATTY ACIDS PROTEIN 7"/>
    <property type="match status" value="1"/>
</dbReference>
<comment type="catalytic activity">
    <reaction evidence="10">
        <text>a very-long-chain acyl-CoA + malonyl-CoA + H(+) = a very-long-chain 3-oxoacyl-CoA + CO2 + CoA</text>
        <dbReference type="Rhea" id="RHEA:32727"/>
        <dbReference type="ChEBI" id="CHEBI:15378"/>
        <dbReference type="ChEBI" id="CHEBI:16526"/>
        <dbReference type="ChEBI" id="CHEBI:57287"/>
        <dbReference type="ChEBI" id="CHEBI:57384"/>
        <dbReference type="ChEBI" id="CHEBI:90725"/>
        <dbReference type="ChEBI" id="CHEBI:90736"/>
        <dbReference type="EC" id="2.3.1.199"/>
    </reaction>
</comment>
<dbReference type="GO" id="GO:0042761">
    <property type="term" value="P:very long-chain fatty acid biosynthetic process"/>
    <property type="evidence" value="ECO:0007669"/>
    <property type="project" value="TreeGrafter"/>
</dbReference>
<organism evidence="11">
    <name type="scientific">Xenopsylla cheopis</name>
    <name type="common">Oriental rat flea</name>
    <name type="synonym">Pulex cheopis</name>
    <dbReference type="NCBI Taxonomy" id="163159"/>
    <lineage>
        <taxon>Eukaryota</taxon>
        <taxon>Metazoa</taxon>
        <taxon>Ecdysozoa</taxon>
        <taxon>Arthropoda</taxon>
        <taxon>Hexapoda</taxon>
        <taxon>Insecta</taxon>
        <taxon>Pterygota</taxon>
        <taxon>Neoptera</taxon>
        <taxon>Endopterygota</taxon>
        <taxon>Siphonaptera</taxon>
        <taxon>Pulicidae</taxon>
        <taxon>Xenopsyllinae</taxon>
        <taxon>Xenopsylla</taxon>
    </lineage>
</organism>
<dbReference type="EC" id="2.3.1.199" evidence="10"/>
<feature type="transmembrane region" description="Helical" evidence="10">
    <location>
        <begin position="80"/>
        <end position="104"/>
    </location>
</feature>
<keyword evidence="5 10" id="KW-0276">Fatty acid metabolism</keyword>
<keyword evidence="7 10" id="KW-0443">Lipid metabolism</keyword>
<accession>A0A6M2DXV9</accession>
<keyword evidence="6 10" id="KW-1133">Transmembrane helix</keyword>
<evidence type="ECO:0000256" key="10">
    <source>
        <dbReference type="RuleBase" id="RU361115"/>
    </source>
</evidence>